<dbReference type="EMBL" id="BPLR01015323">
    <property type="protein sequence ID" value="GIY75304.1"/>
    <property type="molecule type" value="Genomic_DNA"/>
</dbReference>
<name>A0AAV4W0B6_CAEEX</name>
<proteinExistence type="predicted"/>
<comment type="caution">
    <text evidence="1">The sequence shown here is derived from an EMBL/GenBank/DDBJ whole genome shotgun (WGS) entry which is preliminary data.</text>
</comment>
<evidence type="ECO:0000313" key="2">
    <source>
        <dbReference type="Proteomes" id="UP001054945"/>
    </source>
</evidence>
<evidence type="ECO:0000313" key="1">
    <source>
        <dbReference type="EMBL" id="GIY75304.1"/>
    </source>
</evidence>
<gene>
    <name evidence="1" type="ORF">CEXT_485631</name>
</gene>
<protein>
    <submittedName>
        <fullName evidence="1">Uncharacterized protein</fullName>
    </submittedName>
</protein>
<dbReference type="Proteomes" id="UP001054945">
    <property type="component" value="Unassembled WGS sequence"/>
</dbReference>
<organism evidence="1 2">
    <name type="scientific">Caerostris extrusa</name>
    <name type="common">Bark spider</name>
    <name type="synonym">Caerostris bankana</name>
    <dbReference type="NCBI Taxonomy" id="172846"/>
    <lineage>
        <taxon>Eukaryota</taxon>
        <taxon>Metazoa</taxon>
        <taxon>Ecdysozoa</taxon>
        <taxon>Arthropoda</taxon>
        <taxon>Chelicerata</taxon>
        <taxon>Arachnida</taxon>
        <taxon>Araneae</taxon>
        <taxon>Araneomorphae</taxon>
        <taxon>Entelegynae</taxon>
        <taxon>Araneoidea</taxon>
        <taxon>Araneidae</taxon>
        <taxon>Caerostris</taxon>
    </lineage>
</organism>
<reference evidence="1 2" key="1">
    <citation type="submission" date="2021-06" db="EMBL/GenBank/DDBJ databases">
        <title>Caerostris extrusa draft genome.</title>
        <authorList>
            <person name="Kono N."/>
            <person name="Arakawa K."/>
        </authorList>
    </citation>
    <scope>NUCLEOTIDE SEQUENCE [LARGE SCALE GENOMIC DNA]</scope>
</reference>
<dbReference type="AlphaFoldDB" id="A0AAV4W0B6"/>
<accession>A0AAV4W0B6</accession>
<keyword evidence="2" id="KW-1185">Reference proteome</keyword>
<sequence length="178" mass="20653">MRKFRFFLNRRKFNFGKNKIFWKVLSPGASGSLARICIWKRYHFYAVALGGFCSEEIKSSVNAPSFRILNKRRKFRVFKSQEVQFWQEQNNLLDGSEPWRFLHPVRKKLQVCSNLFSDEHSLCSIKSHPFLSEKAAIFVPNSPNKALSRKEAPNVCLHLASCVFISRTVVRDISLIGP</sequence>